<dbReference type="InterPro" id="IPR051435">
    <property type="entry name" value="RING_finger_E3_ubiq-ligases"/>
</dbReference>
<keyword evidence="5" id="KW-0175">Coiled coil</keyword>
<feature type="coiled-coil region" evidence="5">
    <location>
        <begin position="157"/>
        <end position="184"/>
    </location>
</feature>
<dbReference type="InterPro" id="IPR017907">
    <property type="entry name" value="Znf_RING_CS"/>
</dbReference>
<dbReference type="GO" id="GO:0008270">
    <property type="term" value="F:zinc ion binding"/>
    <property type="evidence" value="ECO:0007669"/>
    <property type="project" value="UniProtKB-KW"/>
</dbReference>
<dbReference type="OrthoDB" id="6105938at2759"/>
<protein>
    <recommendedName>
        <fullName evidence="6">RING-type domain-containing protein</fullName>
    </recommendedName>
</protein>
<evidence type="ECO:0000313" key="7">
    <source>
        <dbReference type="EMBL" id="EPQ51324.1"/>
    </source>
</evidence>
<keyword evidence="3" id="KW-0862">Zinc</keyword>
<keyword evidence="2 4" id="KW-0863">Zinc-finger</keyword>
<name>S7RFN2_GLOTA</name>
<dbReference type="InterPro" id="IPR013083">
    <property type="entry name" value="Znf_RING/FYVE/PHD"/>
</dbReference>
<dbReference type="EMBL" id="KB469311">
    <property type="protein sequence ID" value="EPQ51324.1"/>
    <property type="molecule type" value="Genomic_DNA"/>
</dbReference>
<dbReference type="SMART" id="SM00184">
    <property type="entry name" value="RING"/>
    <property type="match status" value="1"/>
</dbReference>
<dbReference type="Pfam" id="PF14634">
    <property type="entry name" value="zf-RING_5"/>
    <property type="match status" value="1"/>
</dbReference>
<dbReference type="Gene3D" id="3.30.40.10">
    <property type="entry name" value="Zinc/RING finger domain, C3HC4 (zinc finger)"/>
    <property type="match status" value="1"/>
</dbReference>
<dbReference type="GO" id="GO:0061630">
    <property type="term" value="F:ubiquitin protein ligase activity"/>
    <property type="evidence" value="ECO:0007669"/>
    <property type="project" value="TreeGrafter"/>
</dbReference>
<dbReference type="HOGENOM" id="CLU_093946_1_0_1"/>
<dbReference type="RefSeq" id="XP_007870296.1">
    <property type="nucleotide sequence ID" value="XM_007872105.1"/>
</dbReference>
<dbReference type="GeneID" id="19302674"/>
<dbReference type="PROSITE" id="PS50089">
    <property type="entry name" value="ZF_RING_2"/>
    <property type="match status" value="1"/>
</dbReference>
<dbReference type="PANTHER" id="PTHR22791">
    <property type="entry name" value="RING-TYPE DOMAIN-CONTAINING PROTEIN"/>
    <property type="match status" value="1"/>
</dbReference>
<dbReference type="eggNOG" id="ENOG502STN1">
    <property type="taxonomic scope" value="Eukaryota"/>
</dbReference>
<reference evidence="7 8" key="1">
    <citation type="journal article" date="2012" name="Science">
        <title>The Paleozoic origin of enzymatic lignin decomposition reconstructed from 31 fungal genomes.</title>
        <authorList>
            <person name="Floudas D."/>
            <person name="Binder M."/>
            <person name="Riley R."/>
            <person name="Barry K."/>
            <person name="Blanchette R.A."/>
            <person name="Henrissat B."/>
            <person name="Martinez A.T."/>
            <person name="Otillar R."/>
            <person name="Spatafora J.W."/>
            <person name="Yadav J.S."/>
            <person name="Aerts A."/>
            <person name="Benoit I."/>
            <person name="Boyd A."/>
            <person name="Carlson A."/>
            <person name="Copeland A."/>
            <person name="Coutinho P.M."/>
            <person name="de Vries R.P."/>
            <person name="Ferreira P."/>
            <person name="Findley K."/>
            <person name="Foster B."/>
            <person name="Gaskell J."/>
            <person name="Glotzer D."/>
            <person name="Gorecki P."/>
            <person name="Heitman J."/>
            <person name="Hesse C."/>
            <person name="Hori C."/>
            <person name="Igarashi K."/>
            <person name="Jurgens J.A."/>
            <person name="Kallen N."/>
            <person name="Kersten P."/>
            <person name="Kohler A."/>
            <person name="Kuees U."/>
            <person name="Kumar T.K.A."/>
            <person name="Kuo A."/>
            <person name="LaButti K."/>
            <person name="Larrondo L.F."/>
            <person name="Lindquist E."/>
            <person name="Ling A."/>
            <person name="Lombard V."/>
            <person name="Lucas S."/>
            <person name="Lundell T."/>
            <person name="Martin R."/>
            <person name="McLaughlin D.J."/>
            <person name="Morgenstern I."/>
            <person name="Morin E."/>
            <person name="Murat C."/>
            <person name="Nagy L.G."/>
            <person name="Nolan M."/>
            <person name="Ohm R.A."/>
            <person name="Patyshakuliyeva A."/>
            <person name="Rokas A."/>
            <person name="Ruiz-Duenas F.J."/>
            <person name="Sabat G."/>
            <person name="Salamov A."/>
            <person name="Samejima M."/>
            <person name="Schmutz J."/>
            <person name="Slot J.C."/>
            <person name="St John F."/>
            <person name="Stenlid J."/>
            <person name="Sun H."/>
            <person name="Sun S."/>
            <person name="Syed K."/>
            <person name="Tsang A."/>
            <person name="Wiebenga A."/>
            <person name="Young D."/>
            <person name="Pisabarro A."/>
            <person name="Eastwood D.C."/>
            <person name="Martin F."/>
            <person name="Cullen D."/>
            <person name="Grigoriev I.V."/>
            <person name="Hibbett D.S."/>
        </authorList>
    </citation>
    <scope>NUCLEOTIDE SEQUENCE [LARGE SCALE GENOMIC DNA]</scope>
    <source>
        <strain evidence="7 8">ATCC 11539</strain>
    </source>
</reference>
<evidence type="ECO:0000256" key="3">
    <source>
        <dbReference type="ARBA" id="ARBA00022833"/>
    </source>
</evidence>
<proteinExistence type="predicted"/>
<dbReference type="SUPFAM" id="SSF57850">
    <property type="entry name" value="RING/U-box"/>
    <property type="match status" value="1"/>
</dbReference>
<dbReference type="PROSITE" id="PS00518">
    <property type="entry name" value="ZF_RING_1"/>
    <property type="match status" value="1"/>
</dbReference>
<evidence type="ECO:0000313" key="8">
    <source>
        <dbReference type="Proteomes" id="UP000030669"/>
    </source>
</evidence>
<dbReference type="PANTHER" id="PTHR22791:SF6">
    <property type="entry name" value="RING-TYPE DOMAIN-CONTAINING PROTEIN"/>
    <property type="match status" value="1"/>
</dbReference>
<evidence type="ECO:0000256" key="2">
    <source>
        <dbReference type="ARBA" id="ARBA00022771"/>
    </source>
</evidence>
<evidence type="ECO:0000256" key="5">
    <source>
        <dbReference type="SAM" id="Coils"/>
    </source>
</evidence>
<dbReference type="GO" id="GO:0016567">
    <property type="term" value="P:protein ubiquitination"/>
    <property type="evidence" value="ECO:0007669"/>
    <property type="project" value="TreeGrafter"/>
</dbReference>
<keyword evidence="8" id="KW-1185">Reference proteome</keyword>
<gene>
    <name evidence="7" type="ORF">GLOTRDRAFT_133198</name>
</gene>
<sequence length="210" mass="24150">MLVVHPNSTCDVCLEGYTNGTNVPHSISCGHIFCLRCLQSLNRLMCPLCRTAFDPAEIRRLHIDRTAQVLNADNTSVPVAPEPESEVDVDVRRLQEKIDHIVLEGASLTDVRNTIDEIHIWLKTQPKDEHRDLRASHRLLHRVTEDREKLANADKREHEYKSRLEAADKMLEDLAQKRKEENTMALAVERSLREHYNRMNAEWNGKVSDG</sequence>
<evidence type="ECO:0000259" key="6">
    <source>
        <dbReference type="PROSITE" id="PS50089"/>
    </source>
</evidence>
<feature type="domain" description="RING-type" evidence="6">
    <location>
        <begin position="10"/>
        <end position="50"/>
    </location>
</feature>
<organism evidence="7 8">
    <name type="scientific">Gloeophyllum trabeum (strain ATCC 11539 / FP-39264 / Madison 617)</name>
    <name type="common">Brown rot fungus</name>
    <dbReference type="NCBI Taxonomy" id="670483"/>
    <lineage>
        <taxon>Eukaryota</taxon>
        <taxon>Fungi</taxon>
        <taxon>Dikarya</taxon>
        <taxon>Basidiomycota</taxon>
        <taxon>Agaricomycotina</taxon>
        <taxon>Agaricomycetes</taxon>
        <taxon>Gloeophyllales</taxon>
        <taxon>Gloeophyllaceae</taxon>
        <taxon>Gloeophyllum</taxon>
    </lineage>
</organism>
<accession>S7RFN2</accession>
<dbReference type="KEGG" id="gtr:GLOTRDRAFT_133198"/>
<dbReference type="AlphaFoldDB" id="S7RFN2"/>
<dbReference type="InterPro" id="IPR001841">
    <property type="entry name" value="Znf_RING"/>
</dbReference>
<dbReference type="Proteomes" id="UP000030669">
    <property type="component" value="Unassembled WGS sequence"/>
</dbReference>
<evidence type="ECO:0000256" key="4">
    <source>
        <dbReference type="PROSITE-ProRule" id="PRU00175"/>
    </source>
</evidence>
<keyword evidence="1" id="KW-0479">Metal-binding</keyword>
<evidence type="ECO:0000256" key="1">
    <source>
        <dbReference type="ARBA" id="ARBA00022723"/>
    </source>
</evidence>
<dbReference type="OMA" id="FTELRFI"/>